<sequence>MEGGALYWVTWLRARKLLLTWEEFKEALVAGFDSLFKGNKFAGLSGVGMVEEHNTIYVQLVSQVSGLSDDHYLMYYMNRLKDPIWSSLRLLRQDNLDAAMVISLYFNTHLTFVGIGF</sequence>
<evidence type="ECO:0000313" key="2">
    <source>
        <dbReference type="Proteomes" id="UP001152523"/>
    </source>
</evidence>
<evidence type="ECO:0000313" key="1">
    <source>
        <dbReference type="EMBL" id="CAH9121641.1"/>
    </source>
</evidence>
<dbReference type="EMBL" id="CAMAPF010000921">
    <property type="protein sequence ID" value="CAH9121641.1"/>
    <property type="molecule type" value="Genomic_DNA"/>
</dbReference>
<proteinExistence type="predicted"/>
<dbReference type="AlphaFoldDB" id="A0AAV0EEG9"/>
<accession>A0AAV0EEG9</accession>
<gene>
    <name evidence="1" type="ORF">CEPIT_LOCUS23855</name>
</gene>
<keyword evidence="2" id="KW-1185">Reference proteome</keyword>
<comment type="caution">
    <text evidence="1">The sequence shown here is derived from an EMBL/GenBank/DDBJ whole genome shotgun (WGS) entry which is preliminary data.</text>
</comment>
<organism evidence="1 2">
    <name type="scientific">Cuscuta epithymum</name>
    <dbReference type="NCBI Taxonomy" id="186058"/>
    <lineage>
        <taxon>Eukaryota</taxon>
        <taxon>Viridiplantae</taxon>
        <taxon>Streptophyta</taxon>
        <taxon>Embryophyta</taxon>
        <taxon>Tracheophyta</taxon>
        <taxon>Spermatophyta</taxon>
        <taxon>Magnoliopsida</taxon>
        <taxon>eudicotyledons</taxon>
        <taxon>Gunneridae</taxon>
        <taxon>Pentapetalae</taxon>
        <taxon>asterids</taxon>
        <taxon>lamiids</taxon>
        <taxon>Solanales</taxon>
        <taxon>Convolvulaceae</taxon>
        <taxon>Cuscuteae</taxon>
        <taxon>Cuscuta</taxon>
        <taxon>Cuscuta subgen. Cuscuta</taxon>
    </lineage>
</organism>
<name>A0AAV0EEG9_9ASTE</name>
<dbReference type="Proteomes" id="UP001152523">
    <property type="component" value="Unassembled WGS sequence"/>
</dbReference>
<reference evidence="1" key="1">
    <citation type="submission" date="2022-07" db="EMBL/GenBank/DDBJ databases">
        <authorList>
            <person name="Macas J."/>
            <person name="Novak P."/>
            <person name="Neumann P."/>
        </authorList>
    </citation>
    <scope>NUCLEOTIDE SEQUENCE</scope>
</reference>
<protein>
    <submittedName>
        <fullName evidence="1">Uncharacterized protein</fullName>
    </submittedName>
</protein>